<evidence type="ECO:0000313" key="5">
    <source>
        <dbReference type="EMBL" id="MFF5296607.1"/>
    </source>
</evidence>
<keyword evidence="6" id="KW-1185">Reference proteome</keyword>
<dbReference type="RefSeq" id="WP_020514432.1">
    <property type="nucleotide sequence ID" value="NZ_JBIAZU010000008.1"/>
</dbReference>
<evidence type="ECO:0000256" key="3">
    <source>
        <dbReference type="SAM" id="Phobius"/>
    </source>
</evidence>
<dbReference type="Gene3D" id="3.30.450.40">
    <property type="match status" value="1"/>
</dbReference>
<accession>A0ABW6WTH5</accession>
<dbReference type="Gene3D" id="1.10.10.2840">
    <property type="entry name" value="PucR C-terminal helix-turn-helix domain"/>
    <property type="match status" value="1"/>
</dbReference>
<evidence type="ECO:0000256" key="1">
    <source>
        <dbReference type="ARBA" id="ARBA00006754"/>
    </source>
</evidence>
<comment type="similarity">
    <text evidence="1">Belongs to the CdaR family.</text>
</comment>
<keyword evidence="3" id="KW-0812">Transmembrane</keyword>
<sequence>MLEFLTLLAREAAPIEFERPLLAARQEGAPAAELAALEEVKVAALRVRELLERRRRREEELSALYDTAGDLAGLRDLDAVLRAIVHRARTLLGADVSYLTLDDPERGDTYMRITDGSVAASFQTLRLPAGAGLGGLVAVSGTPYATAHYGNDPRFRHTKEIDSGVRDEGLVAILGVPLLLGPAVIGVLFAANRTERPFAREEVALLASLAAHAAVAIDTARLLTETQAALAELSEANKVIQAHSASVERAAAAHDRMTALVLRGGGVDDVAADLVDVLGGALIVLDAQGRTLATAKSAAWPGIPPSGDAADSGAVPSPSGAGDSSLLGATEVASAVAASRAEGRSVRRGDVFVAAVAAGADNLGALVFHPTQPLEGADQRILERAAQITALLLLFRRTVAEAEGQVRGELLDDLIAGPLRDEEALRSRALRLGVSLDEPHVVVAAAGELRQRALSWARTFAATRGGLAAGRDGRIALLLPGSDPAAAARTVAKELTRALSRPVTAGAAGPASSPAAVGPAFHEADSCATALIALGRTGDGASHTELGYVGLLLGDRRDVPAFVHAAAGPVIDYDARRGTALLKTLEAYFAAGGSLARAAESLHVHVNTVTQRLDRISHLLGADWQSPSRALDLQLALRLHRLRGPLT</sequence>
<dbReference type="InterPro" id="IPR041522">
    <property type="entry name" value="CdaR_GGDEF"/>
</dbReference>
<reference evidence="5 6" key="1">
    <citation type="submission" date="2024-10" db="EMBL/GenBank/DDBJ databases">
        <title>The Natural Products Discovery Center: Release of the First 8490 Sequenced Strains for Exploring Actinobacteria Biosynthetic Diversity.</title>
        <authorList>
            <person name="Kalkreuter E."/>
            <person name="Kautsar S.A."/>
            <person name="Yang D."/>
            <person name="Bader C.D."/>
            <person name="Teijaro C.N."/>
            <person name="Fluegel L."/>
            <person name="Davis C.M."/>
            <person name="Simpson J.R."/>
            <person name="Lauterbach L."/>
            <person name="Steele A.D."/>
            <person name="Gui C."/>
            <person name="Meng S."/>
            <person name="Li G."/>
            <person name="Viehrig K."/>
            <person name="Ye F."/>
            <person name="Su P."/>
            <person name="Kiefer A.F."/>
            <person name="Nichols A."/>
            <person name="Cepeda A.J."/>
            <person name="Yan W."/>
            <person name="Fan B."/>
            <person name="Jiang Y."/>
            <person name="Adhikari A."/>
            <person name="Zheng C.-J."/>
            <person name="Schuster L."/>
            <person name="Cowan T.M."/>
            <person name="Smanski M.J."/>
            <person name="Chevrette M.G."/>
            <person name="De Carvalho L.P.S."/>
            <person name="Shen B."/>
        </authorList>
    </citation>
    <scope>NUCLEOTIDE SEQUENCE [LARGE SCALE GENOMIC DNA]</scope>
    <source>
        <strain evidence="5 6">NPDC000087</strain>
    </source>
</reference>
<dbReference type="Pfam" id="PF01590">
    <property type="entry name" value="GAF"/>
    <property type="match status" value="1"/>
</dbReference>
<name>A0ABW6WTH5_9ACTN</name>
<dbReference type="Pfam" id="PF13556">
    <property type="entry name" value="HTH_30"/>
    <property type="match status" value="1"/>
</dbReference>
<organism evidence="5 6">
    <name type="scientific">Paractinoplanes globisporus</name>
    <dbReference type="NCBI Taxonomy" id="113565"/>
    <lineage>
        <taxon>Bacteria</taxon>
        <taxon>Bacillati</taxon>
        <taxon>Actinomycetota</taxon>
        <taxon>Actinomycetes</taxon>
        <taxon>Micromonosporales</taxon>
        <taxon>Micromonosporaceae</taxon>
        <taxon>Paractinoplanes</taxon>
    </lineage>
</organism>
<dbReference type="InterPro" id="IPR051448">
    <property type="entry name" value="CdaR-like_regulators"/>
</dbReference>
<evidence type="ECO:0000259" key="4">
    <source>
        <dbReference type="SMART" id="SM00065"/>
    </source>
</evidence>
<comment type="caution">
    <text evidence="5">The sequence shown here is derived from an EMBL/GenBank/DDBJ whole genome shotgun (WGS) entry which is preliminary data.</text>
</comment>
<feature type="transmembrane region" description="Helical" evidence="3">
    <location>
        <begin position="169"/>
        <end position="191"/>
    </location>
</feature>
<dbReference type="SMART" id="SM00065">
    <property type="entry name" value="GAF"/>
    <property type="match status" value="1"/>
</dbReference>
<dbReference type="Proteomes" id="UP001602245">
    <property type="component" value="Unassembled WGS sequence"/>
</dbReference>
<evidence type="ECO:0000313" key="6">
    <source>
        <dbReference type="Proteomes" id="UP001602245"/>
    </source>
</evidence>
<dbReference type="Pfam" id="PF17853">
    <property type="entry name" value="GGDEF_2"/>
    <property type="match status" value="1"/>
</dbReference>
<dbReference type="SUPFAM" id="SSF55781">
    <property type="entry name" value="GAF domain-like"/>
    <property type="match status" value="1"/>
</dbReference>
<dbReference type="InterPro" id="IPR003018">
    <property type="entry name" value="GAF"/>
</dbReference>
<dbReference type="PANTHER" id="PTHR33744">
    <property type="entry name" value="CARBOHYDRATE DIACID REGULATOR"/>
    <property type="match status" value="1"/>
</dbReference>
<dbReference type="EMBL" id="JBIAZU010000008">
    <property type="protein sequence ID" value="MFF5296607.1"/>
    <property type="molecule type" value="Genomic_DNA"/>
</dbReference>
<dbReference type="InterPro" id="IPR029016">
    <property type="entry name" value="GAF-like_dom_sf"/>
</dbReference>
<keyword evidence="3" id="KW-0472">Membrane</keyword>
<protein>
    <submittedName>
        <fullName evidence="5">Helix-turn-helix domain-containing protein</fullName>
    </submittedName>
</protein>
<keyword evidence="3" id="KW-1133">Transmembrane helix</keyword>
<feature type="domain" description="GAF" evidence="4">
    <location>
        <begin position="76"/>
        <end position="227"/>
    </location>
</feature>
<feature type="region of interest" description="Disordered" evidence="2">
    <location>
        <begin position="300"/>
        <end position="323"/>
    </location>
</feature>
<dbReference type="InterPro" id="IPR042070">
    <property type="entry name" value="PucR_C-HTH_sf"/>
</dbReference>
<dbReference type="PANTHER" id="PTHR33744:SF1">
    <property type="entry name" value="DNA-BINDING TRANSCRIPTIONAL ACTIVATOR ADER"/>
    <property type="match status" value="1"/>
</dbReference>
<dbReference type="InterPro" id="IPR025736">
    <property type="entry name" value="PucR_C-HTH_dom"/>
</dbReference>
<proteinExistence type="inferred from homology"/>
<gene>
    <name evidence="5" type="ORF">ACFY35_44830</name>
</gene>
<evidence type="ECO:0000256" key="2">
    <source>
        <dbReference type="SAM" id="MobiDB-lite"/>
    </source>
</evidence>